<reference evidence="2 3" key="1">
    <citation type="submission" date="2019-02" db="EMBL/GenBank/DDBJ databases">
        <title>Deep-cultivation of Planctomycetes and their phenomic and genomic characterization uncovers novel biology.</title>
        <authorList>
            <person name="Wiegand S."/>
            <person name="Jogler M."/>
            <person name="Boedeker C."/>
            <person name="Pinto D."/>
            <person name="Vollmers J."/>
            <person name="Rivas-Marin E."/>
            <person name="Kohn T."/>
            <person name="Peeters S.H."/>
            <person name="Heuer A."/>
            <person name="Rast P."/>
            <person name="Oberbeckmann S."/>
            <person name="Bunk B."/>
            <person name="Jeske O."/>
            <person name="Meyerdierks A."/>
            <person name="Storesund J.E."/>
            <person name="Kallscheuer N."/>
            <person name="Luecker S."/>
            <person name="Lage O.M."/>
            <person name="Pohl T."/>
            <person name="Merkel B.J."/>
            <person name="Hornburger P."/>
            <person name="Mueller R.-W."/>
            <person name="Bruemmer F."/>
            <person name="Labrenz M."/>
            <person name="Spormann A.M."/>
            <person name="Op Den Camp H."/>
            <person name="Overmann J."/>
            <person name="Amann R."/>
            <person name="Jetten M.S.M."/>
            <person name="Mascher T."/>
            <person name="Medema M.H."/>
            <person name="Devos D.P."/>
            <person name="Kaster A.-K."/>
            <person name="Ovreas L."/>
            <person name="Rohde M."/>
            <person name="Galperin M.Y."/>
            <person name="Jogler C."/>
        </authorList>
    </citation>
    <scope>NUCLEOTIDE SEQUENCE [LARGE SCALE GENOMIC DNA]</scope>
    <source>
        <strain evidence="2 3">Pla111</strain>
    </source>
</reference>
<evidence type="ECO:0000256" key="1">
    <source>
        <dbReference type="SAM" id="MobiDB-lite"/>
    </source>
</evidence>
<gene>
    <name evidence="2" type="ORF">Pla111_29920</name>
</gene>
<organism evidence="2 3">
    <name type="scientific">Botrimarina hoheduenensis</name>
    <dbReference type="NCBI Taxonomy" id="2528000"/>
    <lineage>
        <taxon>Bacteria</taxon>
        <taxon>Pseudomonadati</taxon>
        <taxon>Planctomycetota</taxon>
        <taxon>Planctomycetia</taxon>
        <taxon>Pirellulales</taxon>
        <taxon>Lacipirellulaceae</taxon>
        <taxon>Botrimarina</taxon>
    </lineage>
</organism>
<dbReference type="Proteomes" id="UP000318995">
    <property type="component" value="Unassembled WGS sequence"/>
</dbReference>
<dbReference type="AlphaFoldDB" id="A0A5C5VUL5"/>
<evidence type="ECO:0000313" key="3">
    <source>
        <dbReference type="Proteomes" id="UP000318995"/>
    </source>
</evidence>
<feature type="region of interest" description="Disordered" evidence="1">
    <location>
        <begin position="133"/>
        <end position="178"/>
    </location>
</feature>
<comment type="caution">
    <text evidence="2">The sequence shown here is derived from an EMBL/GenBank/DDBJ whole genome shotgun (WGS) entry which is preliminary data.</text>
</comment>
<evidence type="ECO:0000313" key="2">
    <source>
        <dbReference type="EMBL" id="TWT41615.1"/>
    </source>
</evidence>
<dbReference type="PROSITE" id="PS51257">
    <property type="entry name" value="PROKAR_LIPOPROTEIN"/>
    <property type="match status" value="1"/>
</dbReference>
<accession>A0A5C5VUL5</accession>
<name>A0A5C5VUL5_9BACT</name>
<feature type="compositionally biased region" description="Pro residues" evidence="1">
    <location>
        <begin position="149"/>
        <end position="170"/>
    </location>
</feature>
<protein>
    <submittedName>
        <fullName evidence="2">Uncharacterized protein</fullName>
    </submittedName>
</protein>
<sequence>MPKRLLCAGSLACLCVGLSGCKTVWPGGGATAAVAPAAVQPVAVASKPSDGHVGPYPELTEQQALQKVLPTLQRLAATDPDAHAQVLEQLAAAEPSLWPQTVERAESTLKFREQLAAKSQLPGDVRVASNQTPIGAIGAPNRPAARPATLPPPDAPNPAVRPAPTTPPTAYPVTQPDPLDGAAVITPRSLSLMDRAVTPASNQTSENLVGRAPQVIQNQHAHATIDELPDTQTVMRLASAATVNQLAPSREVSRHTGAAGDWRAELDETIRTLAESSAALPRTTEEAHDHVRLRLLQLAAGDRDSAVAAPPGLSTTEQSYWSKQIYALAMLLDTERISDRGRRSAMAATHQADALAAIRELSPLQVRNANFCKEIYGYGAYEAHLDPHFQAGDHAELYVEVDNYRSDSTEDGYHTSLATSYRVLDQSGGIVDRGEFPLVEDHCLTRRRDFHITYGVTLPTAIYAGDYRLELTITDQLANKIGTETVPFSIVGK</sequence>
<proteinExistence type="predicted"/>
<dbReference type="RefSeq" id="WP_146575198.1">
    <property type="nucleotide sequence ID" value="NZ_SJPH01000008.1"/>
</dbReference>
<keyword evidence="3" id="KW-1185">Reference proteome</keyword>
<feature type="compositionally biased region" description="Low complexity" evidence="1">
    <location>
        <begin position="133"/>
        <end position="148"/>
    </location>
</feature>
<dbReference type="EMBL" id="SJPH01000008">
    <property type="protein sequence ID" value="TWT41615.1"/>
    <property type="molecule type" value="Genomic_DNA"/>
</dbReference>
<dbReference type="OrthoDB" id="291778at2"/>